<evidence type="ECO:0000313" key="11">
    <source>
        <dbReference type="EMBL" id="KAG8623819.1"/>
    </source>
</evidence>
<dbReference type="Proteomes" id="UP000809789">
    <property type="component" value="Unassembled WGS sequence"/>
</dbReference>
<evidence type="ECO:0000313" key="12">
    <source>
        <dbReference type="Proteomes" id="UP000809789"/>
    </source>
</evidence>
<sequence length="903" mass="99879">MSSMVINRQESGQTNMLRGSGPSTSSFSRPAPNSENSKPNMSGSNLVGLAGSNPSMQSTTKDPLNFFDKSIWGNSIGFGSGSSRTSTANPSARTGSSALLDDSVSDGWNRLPTAPSSRFLGSSRRTDVNAPSRPQTGVDSVQQNGGASIGSSFFPSTRAPSISLNSTSNHQAKPSYGANFSNTVPFAQSEQPPAVYTKFDRPNAPQYQGTNFDLVSRSHHGSANQSPSEERRSFMGPSYAHQSMPGSRNNSLPPSTHGEEPQQQQSFETLPVGRPGPDSYQRQSTPHANVPLNMNDQLNRASLQFGQMSFADHRPTQSFSTASGDFQSQESTFSEAAYSRRGSRQVETAQAVVQNNFTSGYMQNGFGMDQFQAQPLSRTRMDPTYSSRESTRTGSIASSRDSRRDSAQSRDLQIQVANTMPYHLNWGRVDQQLRQYQLAMQQADPTYTQLLRAHAAPYIMNMQNQQMHTPFMPQAAMFNVNLGQPREPDLSHTYRSALLDDFRNTKSNKKHDLKEIYGKVVEFSGDQHGSRFIQTKLETANSEEKNRIFEEIIPECHQLMVDVFGNYVIQKFFEHGDQTQKKALAQSMRGHVLQLTVQMYGCRVVQKALEHVLNAEKTMIVSELRSDIIRCVKDQNGNHVIQKAIEMCTSDMIPFIFDAFKGQVPSLSGHSYGCRVIQRCLEHADVNIKRTIMSELSGSIAPLIPDQFGNYVVQHVVLHGEPDDKKMVLDIISGNLETFSKHKFASNVVEKCVEHGGDAFQRDVVQQMLGGQNRSPPQDSMILSLIKDSYGNYVIQKMCEVLPLPLYQEFIEYLQPEIGKARRMGCGKQVSAIEKKMNRPFISHQSRPINTYASRARSGERTPALTTSNSAQTSSLSSIDGDAVVGASETRKGSVHGSGHPHR</sequence>
<feature type="repeat" description="Pumilio" evidence="8">
    <location>
        <begin position="659"/>
        <end position="694"/>
    </location>
</feature>
<dbReference type="PROSITE" id="PS50303">
    <property type="entry name" value="PUM_HD"/>
    <property type="match status" value="1"/>
</dbReference>
<feature type="region of interest" description="Disordered" evidence="9">
    <location>
        <begin position="78"/>
        <end position="293"/>
    </location>
</feature>
<dbReference type="InterPro" id="IPR016024">
    <property type="entry name" value="ARM-type_fold"/>
</dbReference>
<feature type="compositionally biased region" description="Polar residues" evidence="9">
    <location>
        <begin position="81"/>
        <end position="97"/>
    </location>
</feature>
<dbReference type="GO" id="GO:0005737">
    <property type="term" value="C:cytoplasm"/>
    <property type="evidence" value="ECO:0007669"/>
    <property type="project" value="UniProtKB-SubCell"/>
</dbReference>
<evidence type="ECO:0000256" key="5">
    <source>
        <dbReference type="ARBA" id="ARBA00024893"/>
    </source>
</evidence>
<keyword evidence="4" id="KW-0694">RNA-binding</keyword>
<keyword evidence="2" id="KW-0963">Cytoplasm</keyword>
<dbReference type="FunFam" id="1.25.10.10:FF:000004">
    <property type="entry name" value="Pumilio homolog 1 isoform 2"/>
    <property type="match status" value="1"/>
</dbReference>
<evidence type="ECO:0000256" key="8">
    <source>
        <dbReference type="PROSITE-ProRule" id="PRU00317"/>
    </source>
</evidence>
<evidence type="ECO:0000256" key="2">
    <source>
        <dbReference type="ARBA" id="ARBA00022490"/>
    </source>
</evidence>
<evidence type="ECO:0000256" key="1">
    <source>
        <dbReference type="ARBA" id="ARBA00004496"/>
    </source>
</evidence>
<evidence type="ECO:0000256" key="3">
    <source>
        <dbReference type="ARBA" id="ARBA00022737"/>
    </source>
</evidence>
<dbReference type="Pfam" id="PF00806">
    <property type="entry name" value="PUF"/>
    <property type="match status" value="8"/>
</dbReference>
<evidence type="ECO:0000256" key="7">
    <source>
        <dbReference type="ARBA" id="ARBA00081811"/>
    </source>
</evidence>
<dbReference type="SUPFAM" id="SSF48371">
    <property type="entry name" value="ARM repeat"/>
    <property type="match status" value="1"/>
</dbReference>
<feature type="repeat" description="Pumilio" evidence="8">
    <location>
        <begin position="587"/>
        <end position="622"/>
    </location>
</feature>
<feature type="region of interest" description="Disordered" evidence="9">
    <location>
        <begin position="841"/>
        <end position="881"/>
    </location>
</feature>
<dbReference type="GO" id="GO:0000288">
    <property type="term" value="P:nuclear-transcribed mRNA catabolic process, deadenylation-dependent decay"/>
    <property type="evidence" value="ECO:0007669"/>
    <property type="project" value="TreeGrafter"/>
</dbReference>
<dbReference type="AlphaFoldDB" id="A0A8K0PFR3"/>
<comment type="similarity">
    <text evidence="6">Belongs to the PUF3 family.</text>
</comment>
<evidence type="ECO:0000256" key="6">
    <source>
        <dbReference type="ARBA" id="ARBA00060736"/>
    </source>
</evidence>
<dbReference type="Gene3D" id="1.25.10.10">
    <property type="entry name" value="Leucine-rich Repeat Variant"/>
    <property type="match status" value="1"/>
</dbReference>
<feature type="region of interest" description="Disordered" evidence="9">
    <location>
        <begin position="1"/>
        <end position="64"/>
    </location>
</feature>
<evidence type="ECO:0000256" key="4">
    <source>
        <dbReference type="ARBA" id="ARBA00022884"/>
    </source>
</evidence>
<dbReference type="PROSITE" id="PS50302">
    <property type="entry name" value="PUM"/>
    <property type="match status" value="8"/>
</dbReference>
<feature type="repeat" description="Pumilio" evidence="8">
    <location>
        <begin position="515"/>
        <end position="550"/>
    </location>
</feature>
<feature type="region of interest" description="Disordered" evidence="9">
    <location>
        <begin position="377"/>
        <end position="410"/>
    </location>
</feature>
<evidence type="ECO:0000256" key="9">
    <source>
        <dbReference type="SAM" id="MobiDB-lite"/>
    </source>
</evidence>
<feature type="domain" description="PUM-HD" evidence="10">
    <location>
        <begin position="494"/>
        <end position="838"/>
    </location>
</feature>
<feature type="compositionally biased region" description="Low complexity" evidence="9">
    <location>
        <begin position="864"/>
        <end position="878"/>
    </location>
</feature>
<dbReference type="PANTHER" id="PTHR12537:SF12">
    <property type="entry name" value="MATERNAL PROTEIN PUMILIO"/>
    <property type="match status" value="1"/>
</dbReference>
<feature type="compositionally biased region" description="Polar residues" evidence="9">
    <location>
        <begin position="52"/>
        <end position="62"/>
    </location>
</feature>
<dbReference type="OrthoDB" id="668540at2759"/>
<name>A0A8K0PFR3_9PEZI</name>
<feature type="compositionally biased region" description="Polar residues" evidence="9">
    <location>
        <begin position="384"/>
        <end position="394"/>
    </location>
</feature>
<dbReference type="CDD" id="cd07920">
    <property type="entry name" value="Pumilio"/>
    <property type="match status" value="1"/>
</dbReference>
<proteinExistence type="inferred from homology"/>
<dbReference type="InterPro" id="IPR033712">
    <property type="entry name" value="Pumilio_RNA-bd"/>
</dbReference>
<feature type="compositionally biased region" description="Polar residues" evidence="9">
    <location>
        <begin position="132"/>
        <end position="191"/>
    </location>
</feature>
<comment type="function">
    <text evidence="5">RNA-binding nucleolar protein required for pre-rRNA processing. Involved in production of 18S rRNA and assembly of small ribosomal subunit.</text>
</comment>
<feature type="compositionally biased region" description="Polar residues" evidence="9">
    <location>
        <begin position="1"/>
        <end position="45"/>
    </location>
</feature>
<feature type="repeat" description="Pumilio" evidence="8">
    <location>
        <begin position="777"/>
        <end position="812"/>
    </location>
</feature>
<dbReference type="PANTHER" id="PTHR12537">
    <property type="entry name" value="RNA BINDING PROTEIN PUMILIO-RELATED"/>
    <property type="match status" value="1"/>
</dbReference>
<feature type="repeat" description="Pumilio" evidence="8">
    <location>
        <begin position="551"/>
        <end position="586"/>
    </location>
</feature>
<feature type="compositionally biased region" description="Polar residues" evidence="9">
    <location>
        <begin position="843"/>
        <end position="853"/>
    </location>
</feature>
<protein>
    <recommendedName>
        <fullName evidence="7">Pumilio homology domain family member 3</fullName>
    </recommendedName>
</protein>
<keyword evidence="12" id="KW-1185">Reference proteome</keyword>
<reference evidence="11" key="1">
    <citation type="submission" date="2021-07" db="EMBL/GenBank/DDBJ databases">
        <title>Elsinoe batatas strain:CRI-CJ2 Genome sequencing and assembly.</title>
        <authorList>
            <person name="Huang L."/>
        </authorList>
    </citation>
    <scope>NUCLEOTIDE SEQUENCE</scope>
    <source>
        <strain evidence="11">CRI-CJ2</strain>
    </source>
</reference>
<comment type="caution">
    <text evidence="11">The sequence shown here is derived from an EMBL/GenBank/DDBJ whole genome shotgun (WGS) entry which is preliminary data.</text>
</comment>
<dbReference type="GO" id="GO:0003730">
    <property type="term" value="F:mRNA 3'-UTR binding"/>
    <property type="evidence" value="ECO:0007669"/>
    <property type="project" value="TreeGrafter"/>
</dbReference>
<feature type="compositionally biased region" description="Polar residues" evidence="9">
    <location>
        <begin position="280"/>
        <end position="293"/>
    </location>
</feature>
<accession>A0A8K0PFR3</accession>
<feature type="region of interest" description="Disordered" evidence="9">
    <location>
        <begin position="314"/>
        <end position="343"/>
    </location>
</feature>
<feature type="repeat" description="Pumilio" evidence="8">
    <location>
        <begin position="695"/>
        <end position="730"/>
    </location>
</feature>
<dbReference type="InterPro" id="IPR033133">
    <property type="entry name" value="PUM-HD"/>
</dbReference>
<organism evidence="11 12">
    <name type="scientific">Elsinoe batatas</name>
    <dbReference type="NCBI Taxonomy" id="2601811"/>
    <lineage>
        <taxon>Eukaryota</taxon>
        <taxon>Fungi</taxon>
        <taxon>Dikarya</taxon>
        <taxon>Ascomycota</taxon>
        <taxon>Pezizomycotina</taxon>
        <taxon>Dothideomycetes</taxon>
        <taxon>Dothideomycetidae</taxon>
        <taxon>Myriangiales</taxon>
        <taxon>Elsinoaceae</taxon>
        <taxon>Elsinoe</taxon>
    </lineage>
</organism>
<dbReference type="InterPro" id="IPR011989">
    <property type="entry name" value="ARM-like"/>
</dbReference>
<feature type="compositionally biased region" description="Polar residues" evidence="9">
    <location>
        <begin position="240"/>
        <end position="254"/>
    </location>
</feature>
<dbReference type="SMART" id="SM00025">
    <property type="entry name" value="Pumilio"/>
    <property type="match status" value="8"/>
</dbReference>
<feature type="repeat" description="Pumilio" evidence="8">
    <location>
        <begin position="623"/>
        <end position="658"/>
    </location>
</feature>
<feature type="compositionally biased region" description="Polar residues" evidence="9">
    <location>
        <begin position="316"/>
        <end position="334"/>
    </location>
</feature>
<comment type="subcellular location">
    <subcellularLocation>
        <location evidence="1">Cytoplasm</location>
    </subcellularLocation>
</comment>
<keyword evidence="3" id="KW-0677">Repeat</keyword>
<dbReference type="InterPro" id="IPR001313">
    <property type="entry name" value="Pumilio_RNA-bd_rpt"/>
</dbReference>
<gene>
    <name evidence="11" type="ORF">KVT40_008795</name>
</gene>
<dbReference type="EMBL" id="JAESVG020000010">
    <property type="protein sequence ID" value="KAG8623819.1"/>
    <property type="molecule type" value="Genomic_DNA"/>
</dbReference>
<evidence type="ECO:0000259" key="10">
    <source>
        <dbReference type="PROSITE" id="PS50303"/>
    </source>
</evidence>
<feature type="repeat" description="Pumilio" evidence="8">
    <location>
        <begin position="731"/>
        <end position="766"/>
    </location>
</feature>